<keyword evidence="6" id="KW-0234">DNA repair</keyword>
<dbReference type="InterPro" id="IPR004601">
    <property type="entry name" value="UvdE"/>
</dbReference>
<keyword evidence="3" id="KW-0227">DNA damage</keyword>
<dbReference type="GO" id="GO:0016787">
    <property type="term" value="F:hydrolase activity"/>
    <property type="evidence" value="ECO:0007669"/>
    <property type="project" value="UniProtKB-KW"/>
</dbReference>
<dbReference type="PANTHER" id="PTHR31290">
    <property type="entry name" value="UV-DAMAGE ENDONUCLEASE"/>
    <property type="match status" value="1"/>
</dbReference>
<evidence type="ECO:0000256" key="4">
    <source>
        <dbReference type="ARBA" id="ARBA00022769"/>
    </source>
</evidence>
<dbReference type="PANTHER" id="PTHR31290:SF5">
    <property type="entry name" value="UV-DAMAGE ENDONUCLEASE"/>
    <property type="match status" value="1"/>
</dbReference>
<dbReference type="InterPro" id="IPR036237">
    <property type="entry name" value="Xyl_isomerase-like_sf"/>
</dbReference>
<reference evidence="7" key="1">
    <citation type="submission" date="2020-04" db="EMBL/GenBank/DDBJ databases">
        <authorList>
            <person name="Chiriac C."/>
            <person name="Salcher M."/>
            <person name="Ghai R."/>
            <person name="Kavagutti S V."/>
        </authorList>
    </citation>
    <scope>NUCLEOTIDE SEQUENCE</scope>
</reference>
<evidence type="ECO:0000256" key="6">
    <source>
        <dbReference type="ARBA" id="ARBA00023204"/>
    </source>
</evidence>
<dbReference type="Gene3D" id="3.20.20.150">
    <property type="entry name" value="Divalent-metal-dependent TIM barrel enzymes"/>
    <property type="match status" value="1"/>
</dbReference>
<sequence length="343" mass="39755">MTTLNRFGFCCKWLNDPSECGGMKVNAVDRDLNGRSTTMRWLREHKEEAEQRQWDIMNHNATAAVKMIERVATLPPERRMVRLGSEMLQGYTQEEWKDWWQQKDVQAHLERIFAPIGETARRLDVRLDFHPGQFCVLASESDEIVARSIEEFEYHADMARWMGYGNTWHDHGFGINVHLSGKGGPEKFLRTLKKLSPEARNLITIENDEISNGLDTTLTVGEHVALVLDIHHHWVHTGEYITPADDRTRRVIDSWRGVRPLVHLSTSREDVLVDHCSRTRPDLAGLLDRGFKKQKLRAHSDFLWNSAVNDWALTFVKDFDIEVEAKGKNLASEQLYNQWKQTV</sequence>
<keyword evidence="5" id="KW-0378">Hydrolase</keyword>
<organism evidence="7">
    <name type="scientific">uncultured Caudovirales phage</name>
    <dbReference type="NCBI Taxonomy" id="2100421"/>
    <lineage>
        <taxon>Viruses</taxon>
        <taxon>Duplodnaviria</taxon>
        <taxon>Heunggongvirae</taxon>
        <taxon>Uroviricota</taxon>
        <taxon>Caudoviricetes</taxon>
        <taxon>Peduoviridae</taxon>
        <taxon>Maltschvirus</taxon>
        <taxon>Maltschvirus maltsch</taxon>
    </lineage>
</organism>
<evidence type="ECO:0000256" key="2">
    <source>
        <dbReference type="ARBA" id="ARBA00022759"/>
    </source>
</evidence>
<dbReference type="Pfam" id="PF03851">
    <property type="entry name" value="UvdE"/>
    <property type="match status" value="1"/>
</dbReference>
<accession>A0A6J5LUU3</accession>
<proteinExistence type="predicted"/>
<evidence type="ECO:0000256" key="1">
    <source>
        <dbReference type="ARBA" id="ARBA00022722"/>
    </source>
</evidence>
<dbReference type="GO" id="GO:0004519">
    <property type="term" value="F:endonuclease activity"/>
    <property type="evidence" value="ECO:0007669"/>
    <property type="project" value="UniProtKB-KW"/>
</dbReference>
<name>A0A6J5LUU3_9CAUD</name>
<keyword evidence="2 7" id="KW-0255">Endonuclease</keyword>
<evidence type="ECO:0000256" key="5">
    <source>
        <dbReference type="ARBA" id="ARBA00022801"/>
    </source>
</evidence>
<evidence type="ECO:0000313" key="7">
    <source>
        <dbReference type="EMBL" id="CAB4138208.1"/>
    </source>
</evidence>
<gene>
    <name evidence="7" type="ORF">UFOVP328_401</name>
</gene>
<dbReference type="GO" id="GO:0006289">
    <property type="term" value="P:nucleotide-excision repair"/>
    <property type="evidence" value="ECO:0007669"/>
    <property type="project" value="InterPro"/>
</dbReference>
<keyword evidence="4" id="KW-0228">DNA excision</keyword>
<evidence type="ECO:0000256" key="3">
    <source>
        <dbReference type="ARBA" id="ARBA00022763"/>
    </source>
</evidence>
<dbReference type="EMBL" id="LR796341">
    <property type="protein sequence ID" value="CAB4138208.1"/>
    <property type="molecule type" value="Genomic_DNA"/>
</dbReference>
<dbReference type="SUPFAM" id="SSF51658">
    <property type="entry name" value="Xylose isomerase-like"/>
    <property type="match status" value="1"/>
</dbReference>
<keyword evidence="1" id="KW-0540">Nuclease</keyword>
<dbReference type="GO" id="GO:0009411">
    <property type="term" value="P:response to UV"/>
    <property type="evidence" value="ECO:0007669"/>
    <property type="project" value="InterPro"/>
</dbReference>
<protein>
    <submittedName>
        <fullName evidence="7">Uve UV damage repair endonuclease</fullName>
    </submittedName>
</protein>